<accession>A0A2N7Q9T9</accession>
<keyword evidence="4" id="KW-0378">Hydrolase</keyword>
<evidence type="ECO:0000313" key="12">
    <source>
        <dbReference type="Proteomes" id="UP000235619"/>
    </source>
</evidence>
<dbReference type="Pfam" id="PF01569">
    <property type="entry name" value="PAP2"/>
    <property type="match status" value="1"/>
</dbReference>
<dbReference type="EMBL" id="PNJD01000355">
    <property type="protein sequence ID" value="PMP95087.1"/>
    <property type="molecule type" value="Genomic_DNA"/>
</dbReference>
<evidence type="ECO:0000313" key="10">
    <source>
        <dbReference type="EMBL" id="PMP95087.1"/>
    </source>
</evidence>
<feature type="transmembrane region" description="Helical" evidence="7">
    <location>
        <begin position="81"/>
        <end position="101"/>
    </location>
</feature>
<dbReference type="PANTHER" id="PTHR14969:SF62">
    <property type="entry name" value="DECAPRENYLPHOSPHORYL-5-PHOSPHORIBOSE PHOSPHATASE RV3807C-RELATED"/>
    <property type="match status" value="1"/>
</dbReference>
<keyword evidence="3 7" id="KW-0812">Transmembrane</keyword>
<feature type="transmembrane region" description="Helical" evidence="7">
    <location>
        <begin position="56"/>
        <end position="74"/>
    </location>
</feature>
<evidence type="ECO:0000313" key="11">
    <source>
        <dbReference type="Proteomes" id="UP000235460"/>
    </source>
</evidence>
<evidence type="ECO:0000256" key="3">
    <source>
        <dbReference type="ARBA" id="ARBA00022692"/>
    </source>
</evidence>
<evidence type="ECO:0000256" key="2">
    <source>
        <dbReference type="ARBA" id="ARBA00022475"/>
    </source>
</evidence>
<keyword evidence="2" id="KW-1003">Cell membrane</keyword>
<evidence type="ECO:0000256" key="1">
    <source>
        <dbReference type="ARBA" id="ARBA00004651"/>
    </source>
</evidence>
<evidence type="ECO:0000256" key="5">
    <source>
        <dbReference type="ARBA" id="ARBA00022989"/>
    </source>
</evidence>
<dbReference type="SUPFAM" id="SSF48317">
    <property type="entry name" value="Acid phosphatase/Vanadium-dependent haloperoxidase"/>
    <property type="match status" value="1"/>
</dbReference>
<comment type="subcellular location">
    <subcellularLocation>
        <location evidence="1">Cell membrane</location>
        <topology evidence="1">Multi-pass membrane protein</topology>
    </subcellularLocation>
</comment>
<evidence type="ECO:0000256" key="6">
    <source>
        <dbReference type="ARBA" id="ARBA00023136"/>
    </source>
</evidence>
<dbReference type="Proteomes" id="UP000235619">
    <property type="component" value="Unassembled WGS sequence"/>
</dbReference>
<dbReference type="PANTHER" id="PTHR14969">
    <property type="entry name" value="SPHINGOSINE-1-PHOSPHATE PHOSPHOHYDROLASE"/>
    <property type="match status" value="1"/>
</dbReference>
<comment type="caution">
    <text evidence="10">The sequence shown here is derived from an EMBL/GenBank/DDBJ whole genome shotgun (WGS) entry which is preliminary data.</text>
</comment>
<dbReference type="AlphaFoldDB" id="A0A2N7Q9T9"/>
<feature type="domain" description="Phosphatidic acid phosphatase type 2/haloperoxidase" evidence="8">
    <location>
        <begin position="83"/>
        <end position="189"/>
    </location>
</feature>
<name>A0A2N7Q9T9_9BACT</name>
<protein>
    <recommendedName>
        <fullName evidence="8">Phosphatidic acid phosphatase type 2/haloperoxidase domain-containing protein</fullName>
    </recommendedName>
</protein>
<dbReference type="Gene3D" id="1.20.144.10">
    <property type="entry name" value="Phosphatidic acid phosphatase type 2/haloperoxidase"/>
    <property type="match status" value="1"/>
</dbReference>
<feature type="transmembrane region" description="Helical" evidence="7">
    <location>
        <begin position="7"/>
        <end position="24"/>
    </location>
</feature>
<dbReference type="Proteomes" id="UP000235460">
    <property type="component" value="Unassembled WGS sequence"/>
</dbReference>
<dbReference type="EMBL" id="PNIK01000075">
    <property type="protein sequence ID" value="PMP66521.1"/>
    <property type="molecule type" value="Genomic_DNA"/>
</dbReference>
<evidence type="ECO:0000256" key="7">
    <source>
        <dbReference type="SAM" id="Phobius"/>
    </source>
</evidence>
<feature type="transmembrane region" description="Helical" evidence="7">
    <location>
        <begin position="121"/>
        <end position="143"/>
    </location>
</feature>
<gene>
    <name evidence="10" type="ORF">C0169_05760</name>
    <name evidence="9" type="ORF">C0190_05455</name>
</gene>
<dbReference type="SMART" id="SM00014">
    <property type="entry name" value="acidPPc"/>
    <property type="match status" value="1"/>
</dbReference>
<dbReference type="GO" id="GO:0016787">
    <property type="term" value="F:hydrolase activity"/>
    <property type="evidence" value="ECO:0007669"/>
    <property type="project" value="UniProtKB-KW"/>
</dbReference>
<evidence type="ECO:0000259" key="8">
    <source>
        <dbReference type="SMART" id="SM00014"/>
    </source>
</evidence>
<keyword evidence="6 7" id="KW-0472">Membrane</keyword>
<evidence type="ECO:0000313" key="9">
    <source>
        <dbReference type="EMBL" id="PMP66521.1"/>
    </source>
</evidence>
<proteinExistence type="predicted"/>
<keyword evidence="5 7" id="KW-1133">Transmembrane helix</keyword>
<dbReference type="InterPro" id="IPR036938">
    <property type="entry name" value="PAP2/HPO_sf"/>
</dbReference>
<evidence type="ECO:0000256" key="4">
    <source>
        <dbReference type="ARBA" id="ARBA00022801"/>
    </source>
</evidence>
<reference evidence="11 12" key="1">
    <citation type="submission" date="2018-01" db="EMBL/GenBank/DDBJ databases">
        <title>Metagenomic assembled genomes from two thermal pools in the Uzon Caldera, Kamchatka, Russia.</title>
        <authorList>
            <person name="Wilkins L."/>
            <person name="Ettinger C."/>
        </authorList>
    </citation>
    <scope>NUCLEOTIDE SEQUENCE [LARGE SCALE GENOMIC DNA]</scope>
    <source>
        <strain evidence="10">ARK-04</strain>
        <strain evidence="9">ZAV-08</strain>
    </source>
</reference>
<dbReference type="InterPro" id="IPR000326">
    <property type="entry name" value="PAP2/HPO"/>
</dbReference>
<feature type="transmembrane region" description="Helical" evidence="7">
    <location>
        <begin position="150"/>
        <end position="168"/>
    </location>
</feature>
<dbReference type="GO" id="GO:0005886">
    <property type="term" value="C:plasma membrane"/>
    <property type="evidence" value="ECO:0007669"/>
    <property type="project" value="UniProtKB-SubCell"/>
</dbReference>
<organism evidence="10 12">
    <name type="scientific">Thermodesulfobacterium geofontis</name>
    <dbReference type="NCBI Taxonomy" id="1295609"/>
    <lineage>
        <taxon>Bacteria</taxon>
        <taxon>Pseudomonadati</taxon>
        <taxon>Thermodesulfobacteriota</taxon>
        <taxon>Thermodesulfobacteria</taxon>
        <taxon>Thermodesulfobacteriales</taxon>
        <taxon>Thermodesulfobacteriaceae</taxon>
        <taxon>Thermodesulfobacterium</taxon>
    </lineage>
</organism>
<sequence>MRTFLKYKNWFLFGLILLIFLLYLDKKTMLFVGNIKSNFPQFYTYLKFLSNFVENFYKIFVVFVTILGFYNLFYKNKREGGIKIILVLLIVGVLSQVKYLLGRARPKITLETIFTGPTKKYAYASFPSGHTFLIFAIAGILSYFYPRYKIFFYFLAIFVALERLLNFAHFPSDILAGAFFGTHISNFIIKQNLKT</sequence>